<dbReference type="GO" id="GO:0005840">
    <property type="term" value="C:ribosome"/>
    <property type="evidence" value="ECO:0007669"/>
    <property type="project" value="UniProtKB-KW"/>
</dbReference>
<keyword evidence="5" id="KW-0699">rRNA-binding</keyword>
<dbReference type="GO" id="GO:1990904">
    <property type="term" value="C:ribonucleoprotein complex"/>
    <property type="evidence" value="ECO:0007669"/>
    <property type="project" value="UniProtKB-KW"/>
</dbReference>
<keyword evidence="3 5" id="KW-0687">Ribonucleoprotein</keyword>
<keyword evidence="2 5" id="KW-0689">Ribosomal protein</keyword>
<reference evidence="6 7" key="1">
    <citation type="journal article" date="2015" name="Nature">
        <title>rRNA introns, odd ribosomes, and small enigmatic genomes across a large radiation of phyla.</title>
        <authorList>
            <person name="Brown C.T."/>
            <person name="Hug L.A."/>
            <person name="Thomas B.C."/>
            <person name="Sharon I."/>
            <person name="Castelle C.J."/>
            <person name="Singh A."/>
            <person name="Wilkins M.J."/>
            <person name="Williams K.H."/>
            <person name="Banfield J.F."/>
        </authorList>
    </citation>
    <scope>NUCLEOTIDE SEQUENCE [LARGE SCALE GENOMIC DNA]</scope>
</reference>
<keyword evidence="5" id="KW-0694">RNA-binding</keyword>
<evidence type="ECO:0000313" key="6">
    <source>
        <dbReference type="EMBL" id="KKU62825.1"/>
    </source>
</evidence>
<sequence length="168" mass="18260">MAKITPQKASSVEILKELLSRSKAVAVVDYKGLKVSQVTELRRLIRQTGGQLLVAKNTLFLIAANQPELKLEGTSAFVFSLLDEVSSIKAIADFAKKHGLPSFKSGLLSDKVLSAEEISQLAAIPGRDVLIAKTVGTLNSPIFRLVYSLNWNIGKLVRTLDAIRQSKS</sequence>
<organism evidence="6 7">
    <name type="scientific">Candidatus Amesbacteria bacterium GW2011_GWA1_47_16</name>
    <dbReference type="NCBI Taxonomy" id="1618353"/>
    <lineage>
        <taxon>Bacteria</taxon>
        <taxon>Candidatus Amesiibacteriota</taxon>
    </lineage>
</organism>
<dbReference type="SUPFAM" id="SSF160369">
    <property type="entry name" value="Ribosomal protein L10-like"/>
    <property type="match status" value="1"/>
</dbReference>
<name>A0A0G1UYM8_9BACT</name>
<dbReference type="Pfam" id="PF00466">
    <property type="entry name" value="Ribosomal_L10"/>
    <property type="match status" value="1"/>
</dbReference>
<dbReference type="Gene3D" id="3.30.70.1730">
    <property type="match status" value="1"/>
</dbReference>
<dbReference type="InterPro" id="IPR022973">
    <property type="entry name" value="Ribosomal_uL10_bac"/>
</dbReference>
<evidence type="ECO:0000256" key="5">
    <source>
        <dbReference type="HAMAP-Rule" id="MF_00362"/>
    </source>
</evidence>
<gene>
    <name evidence="5" type="primary">rplJ</name>
    <name evidence="6" type="ORF">UX87_C0043G0004</name>
</gene>
<proteinExistence type="inferred from homology"/>
<dbReference type="CDD" id="cd05797">
    <property type="entry name" value="Ribosomal_L10"/>
    <property type="match status" value="1"/>
</dbReference>
<accession>A0A0G1UYM8</accession>
<dbReference type="GO" id="GO:0070180">
    <property type="term" value="F:large ribosomal subunit rRNA binding"/>
    <property type="evidence" value="ECO:0007669"/>
    <property type="project" value="UniProtKB-UniRule"/>
</dbReference>
<dbReference type="InterPro" id="IPR043141">
    <property type="entry name" value="Ribosomal_uL10-like_sf"/>
</dbReference>
<comment type="subunit">
    <text evidence="5">Part of the ribosomal stalk of the 50S ribosomal subunit. The N-terminus interacts with L11 and the large rRNA to form the base of the stalk. The C-terminus forms an elongated spine to which L12 dimers bind in a sequential fashion forming a multimeric L10(L12)X complex.</text>
</comment>
<evidence type="ECO:0000256" key="3">
    <source>
        <dbReference type="ARBA" id="ARBA00023274"/>
    </source>
</evidence>
<comment type="caution">
    <text evidence="6">The sequence shown here is derived from an EMBL/GenBank/DDBJ whole genome shotgun (WGS) entry which is preliminary data.</text>
</comment>
<dbReference type="HAMAP" id="MF_00362">
    <property type="entry name" value="Ribosomal_uL10"/>
    <property type="match status" value="1"/>
</dbReference>
<protein>
    <recommendedName>
        <fullName evidence="4 5">Large ribosomal subunit protein uL10</fullName>
    </recommendedName>
</protein>
<comment type="function">
    <text evidence="5">Forms part of the ribosomal stalk, playing a central role in the interaction of the ribosome with GTP-bound translation factors.</text>
</comment>
<evidence type="ECO:0000256" key="2">
    <source>
        <dbReference type="ARBA" id="ARBA00022980"/>
    </source>
</evidence>
<dbReference type="NCBIfam" id="NF000955">
    <property type="entry name" value="PRK00099.1-1"/>
    <property type="match status" value="1"/>
</dbReference>
<dbReference type="Gene3D" id="6.10.250.290">
    <property type="match status" value="1"/>
</dbReference>
<dbReference type="PANTHER" id="PTHR11560">
    <property type="entry name" value="39S RIBOSOMAL PROTEIN L10, MITOCHONDRIAL"/>
    <property type="match status" value="1"/>
</dbReference>
<dbReference type="EMBL" id="LCNV01000043">
    <property type="protein sequence ID" value="KKU62825.1"/>
    <property type="molecule type" value="Genomic_DNA"/>
</dbReference>
<evidence type="ECO:0000313" key="7">
    <source>
        <dbReference type="Proteomes" id="UP000034364"/>
    </source>
</evidence>
<dbReference type="GO" id="GO:0006412">
    <property type="term" value="P:translation"/>
    <property type="evidence" value="ECO:0007669"/>
    <property type="project" value="UniProtKB-UniRule"/>
</dbReference>
<dbReference type="InterPro" id="IPR047865">
    <property type="entry name" value="Ribosomal_uL10_bac_type"/>
</dbReference>
<evidence type="ECO:0000256" key="1">
    <source>
        <dbReference type="ARBA" id="ARBA00008889"/>
    </source>
</evidence>
<comment type="similarity">
    <text evidence="1 5">Belongs to the universal ribosomal protein uL10 family.</text>
</comment>
<dbReference type="AlphaFoldDB" id="A0A0G1UYM8"/>
<dbReference type="Proteomes" id="UP000034364">
    <property type="component" value="Unassembled WGS sequence"/>
</dbReference>
<evidence type="ECO:0000256" key="4">
    <source>
        <dbReference type="ARBA" id="ARBA00035202"/>
    </source>
</evidence>
<dbReference type="InterPro" id="IPR001790">
    <property type="entry name" value="Ribosomal_uL10"/>
</dbReference>